<evidence type="ECO:0000313" key="12">
    <source>
        <dbReference type="Proteomes" id="UP001500755"/>
    </source>
</evidence>
<feature type="region of interest" description="Disordered" evidence="6">
    <location>
        <begin position="100"/>
        <end position="122"/>
    </location>
</feature>
<dbReference type="InterPro" id="IPR011054">
    <property type="entry name" value="Rudment_hybrid_motif"/>
</dbReference>
<dbReference type="Proteomes" id="UP001500755">
    <property type="component" value="Unassembled WGS sequence"/>
</dbReference>
<dbReference type="InterPro" id="IPR029045">
    <property type="entry name" value="ClpP/crotonase-like_dom_sf"/>
</dbReference>
<dbReference type="InterPro" id="IPR013815">
    <property type="entry name" value="ATP_grasp_subdomain_1"/>
</dbReference>
<dbReference type="EMBL" id="BAAANO010000010">
    <property type="protein sequence ID" value="GAA2004127.1"/>
    <property type="molecule type" value="Genomic_DNA"/>
</dbReference>
<feature type="domain" description="Biotin carboxylation" evidence="8">
    <location>
        <begin position="23"/>
        <end position="535"/>
    </location>
</feature>
<dbReference type="InterPro" id="IPR011764">
    <property type="entry name" value="Biotin_carboxylation_dom"/>
</dbReference>
<evidence type="ECO:0000256" key="4">
    <source>
        <dbReference type="ARBA" id="ARBA00023267"/>
    </source>
</evidence>
<reference evidence="12" key="1">
    <citation type="journal article" date="2019" name="Int. J. Syst. Evol. Microbiol.">
        <title>The Global Catalogue of Microorganisms (GCM) 10K type strain sequencing project: providing services to taxonomists for standard genome sequencing and annotation.</title>
        <authorList>
            <consortium name="The Broad Institute Genomics Platform"/>
            <consortium name="The Broad Institute Genome Sequencing Center for Infectious Disease"/>
            <person name="Wu L."/>
            <person name="Ma J."/>
        </authorList>
    </citation>
    <scope>NUCLEOTIDE SEQUENCE [LARGE SCALE GENOMIC DNA]</scope>
    <source>
        <strain evidence="12">JCM 14546</strain>
    </source>
</reference>
<dbReference type="PROSITE" id="PS50980">
    <property type="entry name" value="COA_CT_NTER"/>
    <property type="match status" value="1"/>
</dbReference>
<dbReference type="SUPFAM" id="SSF51246">
    <property type="entry name" value="Rudiment single hybrid motif"/>
    <property type="match status" value="1"/>
</dbReference>
<dbReference type="InterPro" id="IPR016185">
    <property type="entry name" value="PreATP-grasp_dom_sf"/>
</dbReference>
<dbReference type="SUPFAM" id="SSF52096">
    <property type="entry name" value="ClpP/crotonase"/>
    <property type="match status" value="2"/>
</dbReference>
<keyword evidence="12" id="KW-1185">Reference proteome</keyword>
<dbReference type="SUPFAM" id="SSF52440">
    <property type="entry name" value="PreATP-grasp domain"/>
    <property type="match status" value="2"/>
</dbReference>
<dbReference type="InterPro" id="IPR005481">
    <property type="entry name" value="BC-like_N"/>
</dbReference>
<evidence type="ECO:0000256" key="1">
    <source>
        <dbReference type="ARBA" id="ARBA00022598"/>
    </source>
</evidence>
<dbReference type="PANTHER" id="PTHR48095">
    <property type="entry name" value="PYRUVATE CARBOXYLASE SUBUNIT A"/>
    <property type="match status" value="1"/>
</dbReference>
<evidence type="ECO:0000256" key="2">
    <source>
        <dbReference type="ARBA" id="ARBA00022741"/>
    </source>
</evidence>
<dbReference type="InterPro" id="IPR011053">
    <property type="entry name" value="Single_hybrid_motif"/>
</dbReference>
<feature type="compositionally biased region" description="Gly residues" evidence="6">
    <location>
        <begin position="946"/>
        <end position="957"/>
    </location>
</feature>
<dbReference type="Pfam" id="PF00289">
    <property type="entry name" value="Biotin_carb_N"/>
    <property type="match status" value="2"/>
</dbReference>
<dbReference type="SMART" id="SM00878">
    <property type="entry name" value="Biotin_carb_C"/>
    <property type="match status" value="1"/>
</dbReference>
<dbReference type="PROSITE" id="PS50975">
    <property type="entry name" value="ATP_GRASP"/>
    <property type="match status" value="1"/>
</dbReference>
<dbReference type="InterPro" id="IPR011762">
    <property type="entry name" value="COA_CT_N"/>
</dbReference>
<name>A0ABP5ESI7_9MICO</name>
<dbReference type="PROSITE" id="PS50989">
    <property type="entry name" value="COA_CT_CTER"/>
    <property type="match status" value="1"/>
</dbReference>
<dbReference type="SUPFAM" id="SSF51230">
    <property type="entry name" value="Single hybrid motif"/>
    <property type="match status" value="1"/>
</dbReference>
<dbReference type="PROSITE" id="PS00867">
    <property type="entry name" value="CPSASE_2"/>
    <property type="match status" value="1"/>
</dbReference>
<keyword evidence="2 5" id="KW-0547">Nucleotide-binding</keyword>
<accession>A0ABP5ESI7</accession>
<dbReference type="CDD" id="cd06850">
    <property type="entry name" value="biotinyl_domain"/>
    <property type="match status" value="1"/>
</dbReference>
<dbReference type="GO" id="GO:0016740">
    <property type="term" value="F:transferase activity"/>
    <property type="evidence" value="ECO:0007669"/>
    <property type="project" value="UniProtKB-KW"/>
</dbReference>
<gene>
    <name evidence="11" type="ORF">GCM10009755_11790</name>
</gene>
<evidence type="ECO:0000256" key="5">
    <source>
        <dbReference type="PROSITE-ProRule" id="PRU00409"/>
    </source>
</evidence>
<organism evidence="11 12">
    <name type="scientific">Brevibacterium samyangense</name>
    <dbReference type="NCBI Taxonomy" id="366888"/>
    <lineage>
        <taxon>Bacteria</taxon>
        <taxon>Bacillati</taxon>
        <taxon>Actinomycetota</taxon>
        <taxon>Actinomycetes</taxon>
        <taxon>Micrococcales</taxon>
        <taxon>Brevibacteriaceae</taxon>
        <taxon>Brevibacterium</taxon>
    </lineage>
</organism>
<evidence type="ECO:0000256" key="6">
    <source>
        <dbReference type="SAM" id="MobiDB-lite"/>
    </source>
</evidence>
<evidence type="ECO:0000259" key="7">
    <source>
        <dbReference type="PROSITE" id="PS50975"/>
    </source>
</evidence>
<evidence type="ECO:0000259" key="9">
    <source>
        <dbReference type="PROSITE" id="PS50980"/>
    </source>
</evidence>
<evidence type="ECO:0000256" key="3">
    <source>
        <dbReference type="ARBA" id="ARBA00022840"/>
    </source>
</evidence>
<keyword evidence="1" id="KW-0436">Ligase</keyword>
<keyword evidence="3 5" id="KW-0067">ATP-binding</keyword>
<comment type="caution">
    <text evidence="11">The sequence shown here is derived from an EMBL/GenBank/DDBJ whole genome shotgun (WGS) entry which is preliminary data.</text>
</comment>
<feature type="domain" description="ATP-grasp" evidence="7">
    <location>
        <begin position="169"/>
        <end position="386"/>
    </location>
</feature>
<protein>
    <submittedName>
        <fullName evidence="11">Carboxyl transferase domain-containing protein</fullName>
    </submittedName>
</protein>
<dbReference type="RefSeq" id="WP_344307858.1">
    <property type="nucleotide sequence ID" value="NZ_BAAANO010000010.1"/>
</dbReference>
<keyword evidence="11" id="KW-0808">Transferase</keyword>
<evidence type="ECO:0000259" key="8">
    <source>
        <dbReference type="PROSITE" id="PS50979"/>
    </source>
</evidence>
<dbReference type="Pfam" id="PF02786">
    <property type="entry name" value="CPSase_L_D2"/>
    <property type="match status" value="2"/>
</dbReference>
<dbReference type="InterPro" id="IPR005482">
    <property type="entry name" value="Biotin_COase_C"/>
</dbReference>
<dbReference type="InterPro" id="IPR051602">
    <property type="entry name" value="ACC_Biotin_Carboxylase"/>
</dbReference>
<dbReference type="PROSITE" id="PS50979">
    <property type="entry name" value="BC"/>
    <property type="match status" value="1"/>
</dbReference>
<dbReference type="PANTHER" id="PTHR48095:SF5">
    <property type="entry name" value="BLL7292 PROTEIN"/>
    <property type="match status" value="1"/>
</dbReference>
<sequence length="1196" mass="121886">MTAQTLPTGATAAPTAPVPDHEVPATLLVANRGEIAVRIIRTARDLGLRTVAVHPADDAGSLHVALADEAVQLEGLGARAYLDIEQIVAVGARIAAGSAADAQQGADGAGPGRDGQGNRRGASAVPVHPGYGFLAESPAFARACAEAGLVFLGPSPEALELAGAKTATKERAVALGIPVPESTGVLESADPALDLLARHPSGIALKAVAGGGGRGIAVVTDPALVAPTLDRCRAEALSGFGDDRVFAESWMTHARHIEVQCLGVDGGPRDRAGARAEGDREGVAAATGGVVHVLGDRDCSLQRRRQKFLEIAPAPGLSDTVRAGIHRDAARLLASMDYRSLATVEFLVEGENWALLEVNPRIQVEHTVTEAITGLDLVALQIGLALGWDLAELGLLPTASADGADADRAGAVPGVSVAESGVAFQARIGAESLGPDGTPHPAVGALARVDLPSGAGVRVDTWVRSGTTVGTLYDTLLAKVIVHAPNARTAARRLKSALEEFAADGVDTNTAVLLAVLDLVEPGTVDTGWFDAHLDEVRARMEELSAAGEVQVGGPGAGAGAGGTAQATGAHSPGGGAGTADSAARPGGRGASAVELEPGEEAVPAPLSGTIVSLEAGPGELGLIEAMKMHHPIPAPAHESARPLVTVGQTVTAGEPVFALRPVDAEAGGASAGVAVPHPGVDEVIERHERVRDEARPEAVAKVHARGRRTARENLDDLLVPGSFVEYGPLVIAAQRARRSLEDLIEKTSGDGLIGGIGLVDTPAGPLEAVVMSYDYMVLAGTQGSRNHAKTDRLIQLAGSKGLPLVLFAEGGGGRPGDTDRAPGAHLNVHTFAALAGLKGKVPLVTIVSGRCFAGNAALAGVCDVIIATEDANIGMGGPAMIEGGGLGVWRPEDIGPVGVHRVNGVIDVLVADDAAAVDAAQEYLGFFAGVVGGGTGGDLSAEGRGASGAGGDGVGEGPVRAPDPEAARAVVPGDRLRAFDMREAIRSVVDVGSFLELRPDYAPGAITGFARVEGHPVAVIANDNHHLGGAIDVDAARSFVELLEVAEAHRIPVVAFVDTPGFMVGPEAEHEPGVKAFGRLFTTGAGLTVPFGAVIVRKGYGLGAMAMTAGSFAATRFTVAWPSGEVGPMGLEGAVRLGFKKELAAIEDPRAREAHYGELVAESYEQGRAMTAAMLFDIDDVIDPALTRRWVGTLM</sequence>
<dbReference type="InterPro" id="IPR034733">
    <property type="entry name" value="AcCoA_carboxyl_beta"/>
</dbReference>
<dbReference type="Gene3D" id="3.30.1490.20">
    <property type="entry name" value="ATP-grasp fold, A domain"/>
    <property type="match status" value="1"/>
</dbReference>
<dbReference type="Gene3D" id="3.40.50.20">
    <property type="match status" value="1"/>
</dbReference>
<feature type="domain" description="CoA carboxyltransferase N-terminal" evidence="9">
    <location>
        <begin position="677"/>
        <end position="941"/>
    </location>
</feature>
<feature type="compositionally biased region" description="Gly residues" evidence="6">
    <location>
        <begin position="553"/>
        <end position="563"/>
    </location>
</feature>
<feature type="region of interest" description="Disordered" evidence="6">
    <location>
        <begin position="942"/>
        <end position="963"/>
    </location>
</feature>
<feature type="region of interest" description="Disordered" evidence="6">
    <location>
        <begin position="553"/>
        <end position="602"/>
    </location>
</feature>
<evidence type="ECO:0000259" key="10">
    <source>
        <dbReference type="PROSITE" id="PS50989"/>
    </source>
</evidence>
<evidence type="ECO:0000313" key="11">
    <source>
        <dbReference type="EMBL" id="GAA2004127.1"/>
    </source>
</evidence>
<proteinExistence type="predicted"/>
<dbReference type="Pfam" id="PF02785">
    <property type="entry name" value="Biotin_carb_C"/>
    <property type="match status" value="1"/>
</dbReference>
<dbReference type="InterPro" id="IPR011761">
    <property type="entry name" value="ATP-grasp"/>
</dbReference>
<dbReference type="Gene3D" id="3.30.470.20">
    <property type="entry name" value="ATP-grasp fold, B domain"/>
    <property type="match status" value="1"/>
</dbReference>
<feature type="domain" description="CoA carboxyltransferase C-terminal" evidence="10">
    <location>
        <begin position="962"/>
        <end position="1196"/>
    </location>
</feature>
<dbReference type="Gene3D" id="3.90.226.10">
    <property type="entry name" value="2-enoyl-CoA Hydratase, Chain A, domain 1"/>
    <property type="match status" value="2"/>
</dbReference>
<dbReference type="InterPro" id="IPR011763">
    <property type="entry name" value="COA_CT_C"/>
</dbReference>
<dbReference type="Gene3D" id="2.40.50.100">
    <property type="match status" value="1"/>
</dbReference>
<dbReference type="Pfam" id="PF01039">
    <property type="entry name" value="Carboxyl_trans"/>
    <property type="match status" value="1"/>
</dbReference>
<keyword evidence="4" id="KW-0092">Biotin</keyword>
<dbReference type="SUPFAM" id="SSF56059">
    <property type="entry name" value="Glutathione synthetase ATP-binding domain-like"/>
    <property type="match status" value="1"/>
</dbReference>
<dbReference type="InterPro" id="IPR005479">
    <property type="entry name" value="CPAse_ATP-bd"/>
</dbReference>